<dbReference type="OMA" id="KPAYHQG"/>
<reference evidence="1" key="2">
    <citation type="submission" date="2025-09" db="UniProtKB">
        <authorList>
            <consortium name="Ensembl"/>
        </authorList>
    </citation>
    <scope>IDENTIFICATION</scope>
</reference>
<sequence>MGSQELLFVGMLDRQMTADDLQKHIPELLRRDVVQERVDYRTEVKESVSNGEKGDVRSEVGYRPVLLGLNSGHDPPNLVWHPTYCQSCNNQSCEQKEERARM</sequence>
<proteinExistence type="predicted"/>
<keyword evidence="2" id="KW-1185">Reference proteome</keyword>
<organism evidence="1 2">
    <name type="scientific">Crocodylus porosus</name>
    <name type="common">Saltwater crocodile</name>
    <name type="synonym">Estuarine crocodile</name>
    <dbReference type="NCBI Taxonomy" id="8502"/>
    <lineage>
        <taxon>Eukaryota</taxon>
        <taxon>Metazoa</taxon>
        <taxon>Chordata</taxon>
        <taxon>Craniata</taxon>
        <taxon>Vertebrata</taxon>
        <taxon>Euteleostomi</taxon>
        <taxon>Archelosauria</taxon>
        <taxon>Archosauria</taxon>
        <taxon>Crocodylia</taxon>
        <taxon>Longirostres</taxon>
        <taxon>Crocodylidae</taxon>
        <taxon>Crocodylus</taxon>
    </lineage>
</organism>
<dbReference type="Ensembl" id="ENSCPRT00005005942.1">
    <property type="protein sequence ID" value="ENSCPRP00005005084.1"/>
    <property type="gene ID" value="ENSCPRG00005003650.1"/>
</dbReference>
<evidence type="ECO:0000313" key="2">
    <source>
        <dbReference type="Proteomes" id="UP000594220"/>
    </source>
</evidence>
<evidence type="ECO:0000313" key="1">
    <source>
        <dbReference type="Ensembl" id="ENSCPRP00005005084.1"/>
    </source>
</evidence>
<name>A0A7M4E680_CROPO</name>
<reference evidence="1" key="1">
    <citation type="submission" date="2025-08" db="UniProtKB">
        <authorList>
            <consortium name="Ensembl"/>
        </authorList>
    </citation>
    <scope>IDENTIFICATION</scope>
</reference>
<dbReference type="GeneTree" id="ENSGT01030000235139"/>
<accession>A0A7M4E680</accession>
<dbReference type="Proteomes" id="UP000594220">
    <property type="component" value="Unplaced"/>
</dbReference>
<protein>
    <submittedName>
        <fullName evidence="1">Uncharacterized protein</fullName>
    </submittedName>
</protein>
<dbReference type="AlphaFoldDB" id="A0A7M4E680"/>